<dbReference type="EMBL" id="GL883140">
    <property type="protein sequence ID" value="EGG01201.1"/>
    <property type="molecule type" value="Genomic_DNA"/>
</dbReference>
<dbReference type="InParanoid" id="F4S2I5"/>
<gene>
    <name evidence="1" type="ORF">MELLADRAFT_67284</name>
</gene>
<reference evidence="2" key="1">
    <citation type="journal article" date="2011" name="Proc. Natl. Acad. Sci. U.S.A.">
        <title>Obligate biotrophy features unraveled by the genomic analysis of rust fungi.</title>
        <authorList>
            <person name="Duplessis S."/>
            <person name="Cuomo C.A."/>
            <person name="Lin Y.-C."/>
            <person name="Aerts A."/>
            <person name="Tisserant E."/>
            <person name="Veneault-Fourrey C."/>
            <person name="Joly D.L."/>
            <person name="Hacquard S."/>
            <person name="Amselem J."/>
            <person name="Cantarel B.L."/>
            <person name="Chiu R."/>
            <person name="Coutinho P.M."/>
            <person name="Feau N."/>
            <person name="Field M."/>
            <person name="Frey P."/>
            <person name="Gelhaye E."/>
            <person name="Goldberg J."/>
            <person name="Grabherr M.G."/>
            <person name="Kodira C.D."/>
            <person name="Kohler A."/>
            <person name="Kuees U."/>
            <person name="Lindquist E.A."/>
            <person name="Lucas S.M."/>
            <person name="Mago R."/>
            <person name="Mauceli E."/>
            <person name="Morin E."/>
            <person name="Murat C."/>
            <person name="Pangilinan J.L."/>
            <person name="Park R."/>
            <person name="Pearson M."/>
            <person name="Quesneville H."/>
            <person name="Rouhier N."/>
            <person name="Sakthikumar S."/>
            <person name="Salamov A.A."/>
            <person name="Schmutz J."/>
            <person name="Selles B."/>
            <person name="Shapiro H."/>
            <person name="Tanguay P."/>
            <person name="Tuskan G.A."/>
            <person name="Henrissat B."/>
            <person name="Van de Peer Y."/>
            <person name="Rouze P."/>
            <person name="Ellis J.G."/>
            <person name="Dodds P.N."/>
            <person name="Schein J.E."/>
            <person name="Zhong S."/>
            <person name="Hamelin R.C."/>
            <person name="Grigoriev I.V."/>
            <person name="Szabo L.J."/>
            <person name="Martin F."/>
        </authorList>
    </citation>
    <scope>NUCLEOTIDE SEQUENCE [LARGE SCALE GENOMIC DNA]</scope>
    <source>
        <strain evidence="2">98AG31 / pathotype 3-4-7</strain>
    </source>
</reference>
<dbReference type="GeneID" id="18930806"/>
<protein>
    <submittedName>
        <fullName evidence="1">Uncharacterized protein</fullName>
    </submittedName>
</protein>
<evidence type="ECO:0000313" key="1">
    <source>
        <dbReference type="EMBL" id="EGG01201.1"/>
    </source>
</evidence>
<accession>F4S2I5</accession>
<keyword evidence="2" id="KW-1185">Reference proteome</keyword>
<sequence>MSRPIDSISGSQELSQAQEDILRKEINCLCATMLLQFDSRLGTLYLRELHLNGNWTNVPVAIQYLDEIVFSRADISYILEQISSLSLPVHGHRLQLRDFAQAAFTGDFDMGVSSYEITIVYAAIKLPLATSNRLVLA</sequence>
<organism evidence="2">
    <name type="scientific">Melampsora larici-populina (strain 98AG31 / pathotype 3-4-7)</name>
    <name type="common">Poplar leaf rust fungus</name>
    <dbReference type="NCBI Taxonomy" id="747676"/>
    <lineage>
        <taxon>Eukaryota</taxon>
        <taxon>Fungi</taxon>
        <taxon>Dikarya</taxon>
        <taxon>Basidiomycota</taxon>
        <taxon>Pucciniomycotina</taxon>
        <taxon>Pucciniomycetes</taxon>
        <taxon>Pucciniales</taxon>
        <taxon>Melampsoraceae</taxon>
        <taxon>Melampsora</taxon>
    </lineage>
</organism>
<dbReference type="KEGG" id="mlr:MELLADRAFT_67284"/>
<dbReference type="AlphaFoldDB" id="F4S2I5"/>
<evidence type="ECO:0000313" key="2">
    <source>
        <dbReference type="Proteomes" id="UP000001072"/>
    </source>
</evidence>
<dbReference type="HOGENOM" id="CLU_1865555_0_0_1"/>
<dbReference type="Proteomes" id="UP000001072">
    <property type="component" value="Unassembled WGS sequence"/>
</dbReference>
<name>F4S2I5_MELLP</name>
<proteinExistence type="predicted"/>
<dbReference type="RefSeq" id="XP_007415551.1">
    <property type="nucleotide sequence ID" value="XM_007415489.1"/>
</dbReference>
<dbReference type="VEuPathDB" id="FungiDB:MELLADRAFT_67284"/>